<keyword evidence="6" id="KW-0460">Magnesium</keyword>
<dbReference type="Proteomes" id="UP000441585">
    <property type="component" value="Unassembled WGS sequence"/>
</dbReference>
<sequence length="247" mass="26784">MGKIHVVTRKEEIDEVKMDNKIAVVFDVLLATSTIATVLHHGAVSVIPVLDGDQARKRAAGISTDEYILVGEYEGRTIEGFLDPNPSVLKDTAAGKKVILSTTNGTIAVHKSSPAKKVYACSLLNSKAVADVLTAAHEDETIIIVCSGSSGQFSLEDFYGAGYLIHQLTAQEGWNLSDSALTAKLFYEGSSHEQALVLGQSRVGKMLEEYGFREEITFISNQDCFHTVPVLIGDELVDFHRIKVSSN</sequence>
<evidence type="ECO:0000256" key="2">
    <source>
        <dbReference type="ARBA" id="ARBA00009997"/>
    </source>
</evidence>
<dbReference type="PANTHER" id="PTHR37311">
    <property type="entry name" value="2-PHOSPHOSULFOLACTATE PHOSPHATASE-RELATED"/>
    <property type="match status" value="1"/>
</dbReference>
<evidence type="ECO:0000256" key="3">
    <source>
        <dbReference type="ARBA" id="ARBA00012953"/>
    </source>
</evidence>
<comment type="cofactor">
    <cofactor evidence="1">
        <name>Mg(2+)</name>
        <dbReference type="ChEBI" id="CHEBI:18420"/>
    </cofactor>
</comment>
<reference evidence="8 9" key="1">
    <citation type="submission" date="2019-11" db="EMBL/GenBank/DDBJ databases">
        <title>Bacillus idriensis genome.</title>
        <authorList>
            <person name="Konopka E.N."/>
            <person name="Newman J.D."/>
        </authorList>
    </citation>
    <scope>NUCLEOTIDE SEQUENCE [LARGE SCALE GENOMIC DNA]</scope>
    <source>
        <strain evidence="8 9">DSM 19097</strain>
    </source>
</reference>
<dbReference type="EMBL" id="WKKF01000001">
    <property type="protein sequence ID" value="MRX53485.1"/>
    <property type="molecule type" value="Genomic_DNA"/>
</dbReference>
<keyword evidence="5" id="KW-0378">Hydrolase</keyword>
<accession>A0A6I2M5M0</accession>
<protein>
    <recommendedName>
        <fullName evidence="4">Probable 2-phosphosulfolactate phosphatase</fullName>
        <ecNumber evidence="3">3.1.3.71</ecNumber>
    </recommendedName>
</protein>
<keyword evidence="9" id="KW-1185">Reference proteome</keyword>
<dbReference type="GO" id="GO:0050545">
    <property type="term" value="F:sulfopyruvate decarboxylase activity"/>
    <property type="evidence" value="ECO:0007669"/>
    <property type="project" value="TreeGrafter"/>
</dbReference>
<evidence type="ECO:0000256" key="7">
    <source>
        <dbReference type="ARBA" id="ARBA00033711"/>
    </source>
</evidence>
<dbReference type="Gene3D" id="3.90.1560.10">
    <property type="entry name" value="ComB-like"/>
    <property type="match status" value="1"/>
</dbReference>
<comment type="similarity">
    <text evidence="2">Belongs to the ComB family.</text>
</comment>
<evidence type="ECO:0000313" key="9">
    <source>
        <dbReference type="Proteomes" id="UP000441585"/>
    </source>
</evidence>
<evidence type="ECO:0000256" key="1">
    <source>
        <dbReference type="ARBA" id="ARBA00001946"/>
    </source>
</evidence>
<evidence type="ECO:0000256" key="5">
    <source>
        <dbReference type="ARBA" id="ARBA00022801"/>
    </source>
</evidence>
<dbReference type="EC" id="3.1.3.71" evidence="3"/>
<evidence type="ECO:0000256" key="4">
    <source>
        <dbReference type="ARBA" id="ARBA00021948"/>
    </source>
</evidence>
<gene>
    <name evidence="8" type="ORF">GJU41_05840</name>
</gene>
<dbReference type="RefSeq" id="WP_154318144.1">
    <property type="nucleotide sequence ID" value="NZ_CAJGAA010000001.1"/>
</dbReference>
<dbReference type="GO" id="GO:0000287">
    <property type="term" value="F:magnesium ion binding"/>
    <property type="evidence" value="ECO:0007669"/>
    <property type="project" value="InterPro"/>
</dbReference>
<dbReference type="PANTHER" id="PTHR37311:SF1">
    <property type="entry name" value="2-PHOSPHOSULFOLACTATE PHOSPHATASE-RELATED"/>
    <property type="match status" value="1"/>
</dbReference>
<dbReference type="InterPro" id="IPR005238">
    <property type="entry name" value="ComB-like"/>
</dbReference>
<dbReference type="SUPFAM" id="SSF142823">
    <property type="entry name" value="ComB-like"/>
    <property type="match status" value="1"/>
</dbReference>
<organism evidence="8 9">
    <name type="scientific">Metabacillus idriensis</name>
    <dbReference type="NCBI Taxonomy" id="324768"/>
    <lineage>
        <taxon>Bacteria</taxon>
        <taxon>Bacillati</taxon>
        <taxon>Bacillota</taxon>
        <taxon>Bacilli</taxon>
        <taxon>Bacillales</taxon>
        <taxon>Bacillaceae</taxon>
        <taxon>Metabacillus</taxon>
    </lineage>
</organism>
<dbReference type="GO" id="GO:0050532">
    <property type="term" value="F:2-phosphosulfolactate phosphatase activity"/>
    <property type="evidence" value="ECO:0007669"/>
    <property type="project" value="UniProtKB-EC"/>
</dbReference>
<comment type="caution">
    <text evidence="8">The sequence shown here is derived from an EMBL/GenBank/DDBJ whole genome shotgun (WGS) entry which is preliminary data.</text>
</comment>
<evidence type="ECO:0000256" key="6">
    <source>
        <dbReference type="ARBA" id="ARBA00022842"/>
    </source>
</evidence>
<comment type="catalytic activity">
    <reaction evidence="7">
        <text>(2R)-O-phospho-3-sulfolactate + H2O = (2R)-3-sulfolactate + phosphate</text>
        <dbReference type="Rhea" id="RHEA:23416"/>
        <dbReference type="ChEBI" id="CHEBI:15377"/>
        <dbReference type="ChEBI" id="CHEBI:15597"/>
        <dbReference type="ChEBI" id="CHEBI:43474"/>
        <dbReference type="ChEBI" id="CHEBI:58738"/>
        <dbReference type="EC" id="3.1.3.71"/>
    </reaction>
</comment>
<dbReference type="AlphaFoldDB" id="A0A6I2M5M0"/>
<dbReference type="InterPro" id="IPR036702">
    <property type="entry name" value="ComB-like_sf"/>
</dbReference>
<proteinExistence type="inferred from homology"/>
<name>A0A6I2M5M0_9BACI</name>
<dbReference type="Pfam" id="PF04029">
    <property type="entry name" value="2-ph_phosp"/>
    <property type="match status" value="1"/>
</dbReference>
<evidence type="ECO:0000313" key="8">
    <source>
        <dbReference type="EMBL" id="MRX53485.1"/>
    </source>
</evidence>